<protein>
    <submittedName>
        <fullName evidence="1">Uncharacterized protein</fullName>
    </submittedName>
</protein>
<comment type="caution">
    <text evidence="1">The sequence shown here is derived from an EMBL/GenBank/DDBJ whole genome shotgun (WGS) entry which is preliminary data.</text>
</comment>
<sequence length="50" mass="6027">MYVSIKENFNFADFSFFSTKNYQKIQKTYQKCQKYSIGIEIMLPYARVIT</sequence>
<evidence type="ECO:0000313" key="2">
    <source>
        <dbReference type="Proteomes" id="UP000006000"/>
    </source>
</evidence>
<reference evidence="1 2" key="1">
    <citation type="submission" date="2007-03" db="EMBL/GenBank/DDBJ databases">
        <authorList>
            <person name="Fulton L."/>
            <person name="Clifton S."/>
            <person name="Fulton B."/>
            <person name="Xu J."/>
            <person name="Minx P."/>
            <person name="Pepin K.H."/>
            <person name="Johnson M."/>
            <person name="Thiruvilangam P."/>
            <person name="Bhonagiri V."/>
            <person name="Nash W.E."/>
            <person name="Mardis E.R."/>
            <person name="Wilson R.K."/>
        </authorList>
    </citation>
    <scope>NUCLEOTIDE SEQUENCE [LARGE SCALE GENOMIC DNA]</scope>
    <source>
        <strain evidence="1 2">ATCC 27560</strain>
    </source>
</reference>
<dbReference type="EMBL" id="AAVL02000036">
    <property type="protein sequence ID" value="EDM50770.1"/>
    <property type="molecule type" value="Genomic_DNA"/>
</dbReference>
<accession>A5Z8P7</accession>
<organism evidence="1 2">
    <name type="scientific">Eubacterium ventriosum ATCC 27560</name>
    <dbReference type="NCBI Taxonomy" id="411463"/>
    <lineage>
        <taxon>Bacteria</taxon>
        <taxon>Bacillati</taxon>
        <taxon>Bacillota</taxon>
        <taxon>Clostridia</taxon>
        <taxon>Eubacteriales</taxon>
        <taxon>Eubacteriaceae</taxon>
        <taxon>Eubacterium</taxon>
    </lineage>
</organism>
<name>A5Z8P7_9FIRM</name>
<proteinExistence type="predicted"/>
<dbReference type="Proteomes" id="UP000006000">
    <property type="component" value="Unassembled WGS sequence"/>
</dbReference>
<reference evidence="1 2" key="2">
    <citation type="submission" date="2007-04" db="EMBL/GenBank/DDBJ databases">
        <title>Draft genome sequence of Eubacterium ventriosum (ATCC 27560).</title>
        <authorList>
            <person name="Sudarsanam P."/>
            <person name="Ley R."/>
            <person name="Guruge J."/>
            <person name="Turnbaugh P.J."/>
            <person name="Mahowald M."/>
            <person name="Liep D."/>
            <person name="Gordon J."/>
        </authorList>
    </citation>
    <scope>NUCLEOTIDE SEQUENCE [LARGE SCALE GENOMIC DNA]</scope>
    <source>
        <strain evidence="1 2">ATCC 27560</strain>
    </source>
</reference>
<dbReference type="AlphaFoldDB" id="A5Z8P7"/>
<evidence type="ECO:0000313" key="1">
    <source>
        <dbReference type="EMBL" id="EDM50770.1"/>
    </source>
</evidence>
<gene>
    <name evidence="1" type="ORF">EUBVEN_02089</name>
</gene>
<dbReference type="HOGENOM" id="CLU_3118004_0_0_9"/>
<dbReference type="STRING" id="411463.EUBVEN_02089"/>